<reference evidence="2" key="1">
    <citation type="journal article" date="2023" name="Insect Mol. Biol.">
        <title>Genome sequencing provides insights into the evolution of gene families encoding plant cell wall-degrading enzymes in longhorned beetles.</title>
        <authorList>
            <person name="Shin N.R."/>
            <person name="Okamura Y."/>
            <person name="Kirsch R."/>
            <person name="Pauchet Y."/>
        </authorList>
    </citation>
    <scope>NUCLEOTIDE SEQUENCE</scope>
    <source>
        <strain evidence="2">MMC_N1</strain>
    </source>
</reference>
<gene>
    <name evidence="2" type="ORF">NQ317_004764</name>
</gene>
<dbReference type="Proteomes" id="UP001162164">
    <property type="component" value="Unassembled WGS sequence"/>
</dbReference>
<comment type="caution">
    <text evidence="2">The sequence shown here is derived from an EMBL/GenBank/DDBJ whole genome shotgun (WGS) entry which is preliminary data.</text>
</comment>
<dbReference type="EMBL" id="JAPWTJ010000642">
    <property type="protein sequence ID" value="KAJ8976680.1"/>
    <property type="molecule type" value="Genomic_DNA"/>
</dbReference>
<accession>A0ABQ9JF95</accession>
<keyword evidence="3" id="KW-1185">Reference proteome</keyword>
<proteinExistence type="predicted"/>
<dbReference type="InterPro" id="IPR040676">
    <property type="entry name" value="DUF5641"/>
</dbReference>
<protein>
    <recommendedName>
        <fullName evidence="1">DUF5641 domain-containing protein</fullName>
    </recommendedName>
</protein>
<name>A0ABQ9JF95_9CUCU</name>
<evidence type="ECO:0000259" key="1">
    <source>
        <dbReference type="Pfam" id="PF18701"/>
    </source>
</evidence>
<dbReference type="PANTHER" id="PTHR47331">
    <property type="entry name" value="PHD-TYPE DOMAIN-CONTAINING PROTEIN"/>
    <property type="match status" value="1"/>
</dbReference>
<sequence length="143" mass="16568">MLYTILLNSSGFYGDNNDSSHWQDFAFNKDIIIIIIIDIPENRLIRWQRAQFLAQHYWKRWSNEYLSELQRRVKWKVHAAKVINLGDLVLIKNDNAPSVIWPLGRIVTLRAGKDGVTRVVDSKVPNGEITRLVSKICVLPIDI</sequence>
<organism evidence="2 3">
    <name type="scientific">Molorchus minor</name>
    <dbReference type="NCBI Taxonomy" id="1323400"/>
    <lineage>
        <taxon>Eukaryota</taxon>
        <taxon>Metazoa</taxon>
        <taxon>Ecdysozoa</taxon>
        <taxon>Arthropoda</taxon>
        <taxon>Hexapoda</taxon>
        <taxon>Insecta</taxon>
        <taxon>Pterygota</taxon>
        <taxon>Neoptera</taxon>
        <taxon>Endopterygota</taxon>
        <taxon>Coleoptera</taxon>
        <taxon>Polyphaga</taxon>
        <taxon>Cucujiformia</taxon>
        <taxon>Chrysomeloidea</taxon>
        <taxon>Cerambycidae</taxon>
        <taxon>Lamiinae</taxon>
        <taxon>Monochamini</taxon>
        <taxon>Molorchus</taxon>
    </lineage>
</organism>
<dbReference type="Pfam" id="PF18701">
    <property type="entry name" value="DUF5641"/>
    <property type="match status" value="1"/>
</dbReference>
<dbReference type="PANTHER" id="PTHR47331:SF1">
    <property type="entry name" value="GAG-LIKE PROTEIN"/>
    <property type="match status" value="1"/>
</dbReference>
<evidence type="ECO:0000313" key="2">
    <source>
        <dbReference type="EMBL" id="KAJ8976680.1"/>
    </source>
</evidence>
<feature type="domain" description="DUF5641" evidence="1">
    <location>
        <begin position="46"/>
        <end position="139"/>
    </location>
</feature>
<evidence type="ECO:0000313" key="3">
    <source>
        <dbReference type="Proteomes" id="UP001162164"/>
    </source>
</evidence>